<evidence type="ECO:0000313" key="2">
    <source>
        <dbReference type="Proteomes" id="UP000028868"/>
    </source>
</evidence>
<dbReference type="PROSITE" id="PS51257">
    <property type="entry name" value="PROKAR_LIPOPROTEIN"/>
    <property type="match status" value="1"/>
</dbReference>
<dbReference type="AlphaFoldDB" id="A0A024P1Y0"/>
<reference evidence="2" key="1">
    <citation type="submission" date="2014-03" db="EMBL/GenBank/DDBJ databases">
        <authorList>
            <person name="Urmite Genomes U."/>
        </authorList>
    </citation>
    <scope>NUCLEOTIDE SEQUENCE [LARGE SCALE GENOMIC DNA]</scope>
    <source>
        <strain evidence="2">HD-03</strain>
    </source>
</reference>
<reference evidence="1 2" key="2">
    <citation type="submission" date="2014-05" db="EMBL/GenBank/DDBJ databases">
        <title>Draft genome sequence of Halobacillus karajensis HK-03.</title>
        <authorList>
            <person name="Khelaifia S."/>
            <person name="Croce O."/>
            <person name="Lagier J.C."/>
            <person name="Raoult D."/>
        </authorList>
    </citation>
    <scope>NUCLEOTIDE SEQUENCE [LARGE SCALE GENOMIC DNA]</scope>
    <source>
        <strain evidence="1 2">HD-03</strain>
    </source>
</reference>
<dbReference type="EMBL" id="CCDI010000001">
    <property type="protein sequence ID" value="CDQ22053.1"/>
    <property type="molecule type" value="Genomic_DNA"/>
</dbReference>
<dbReference type="Proteomes" id="UP000028868">
    <property type="component" value="Unassembled WGS sequence"/>
</dbReference>
<proteinExistence type="predicted"/>
<comment type="caution">
    <text evidence="1">The sequence shown here is derived from an EMBL/GenBank/DDBJ whole genome shotgun (WGS) entry which is preliminary data.</text>
</comment>
<evidence type="ECO:0000313" key="1">
    <source>
        <dbReference type="EMBL" id="CDQ22053.1"/>
    </source>
</evidence>
<protein>
    <recommendedName>
        <fullName evidence="3">YusW-like protein</fullName>
    </recommendedName>
</protein>
<evidence type="ECO:0008006" key="3">
    <source>
        <dbReference type="Google" id="ProtNLM"/>
    </source>
</evidence>
<accession>A0A024P1Y0</accession>
<name>A0A024P1Y0_9BACI</name>
<gene>
    <name evidence="1" type="ORF">BN983_00253</name>
</gene>
<organism evidence="1 2">
    <name type="scientific">Halobacillus karajensis</name>
    <dbReference type="NCBI Taxonomy" id="195088"/>
    <lineage>
        <taxon>Bacteria</taxon>
        <taxon>Bacillati</taxon>
        <taxon>Bacillota</taxon>
        <taxon>Bacilli</taxon>
        <taxon>Bacillales</taxon>
        <taxon>Bacillaceae</taxon>
        <taxon>Halobacillus</taxon>
    </lineage>
</organism>
<sequence>MKKNITIIVFTFVILSGCKASPPDEQALDYDQQQLSTEQSSKPHDNIDKVPNEKWQHSRKALPFKEFDLEIDYVDSLSFEVEYYTSKDQTSAAIHEIDQEKIVGEKALNQLTPHFMELSFDQDSTEEEVIDDVIHVFGLDDTYKEFKLRVIYNNGNRAVYED</sequence>
<dbReference type="InterPro" id="IPR025623">
    <property type="entry name" value="YusW"/>
</dbReference>
<dbReference type="Pfam" id="PF14039">
    <property type="entry name" value="YusW"/>
    <property type="match status" value="1"/>
</dbReference>
<keyword evidence="2" id="KW-1185">Reference proteome</keyword>
<dbReference type="RefSeq" id="WP_035505060.1">
    <property type="nucleotide sequence ID" value="NZ_CCDH010000002.1"/>
</dbReference>